<evidence type="ECO:0000259" key="2">
    <source>
        <dbReference type="PROSITE" id="PS51178"/>
    </source>
</evidence>
<reference evidence="3 4" key="1">
    <citation type="submission" date="2019-07" db="EMBL/GenBank/DDBJ databases">
        <title>Whole genome shotgun sequence of Pseudonocardia asaccharolytica NBRC 16224.</title>
        <authorList>
            <person name="Hosoyama A."/>
            <person name="Uohara A."/>
            <person name="Ohji S."/>
            <person name="Ichikawa N."/>
        </authorList>
    </citation>
    <scope>NUCLEOTIDE SEQUENCE [LARGE SCALE GENOMIC DNA]</scope>
    <source>
        <strain evidence="3 4">NBRC 16224</strain>
    </source>
</reference>
<comment type="caution">
    <text evidence="3">The sequence shown here is derived from an EMBL/GenBank/DDBJ whole genome shotgun (WGS) entry which is preliminary data.</text>
</comment>
<accession>A0A511CX18</accession>
<dbReference type="Pfam" id="PF03793">
    <property type="entry name" value="PASTA"/>
    <property type="match status" value="1"/>
</dbReference>
<sequence>MLVPALVGLDVREAHQLSLDAGVIAVNPDPDTPPARHGAVVAQRPTAGTQVNPGDPVTIWVDAGPEQDDTDGDDGGGGGGRWWRLGPRPRPPKPAGTK</sequence>
<dbReference type="AlphaFoldDB" id="A0A511CX18"/>
<feature type="compositionally biased region" description="Acidic residues" evidence="1">
    <location>
        <begin position="65"/>
        <end position="74"/>
    </location>
</feature>
<evidence type="ECO:0000313" key="3">
    <source>
        <dbReference type="EMBL" id="GEL17109.1"/>
    </source>
</evidence>
<evidence type="ECO:0000256" key="1">
    <source>
        <dbReference type="SAM" id="MobiDB-lite"/>
    </source>
</evidence>
<keyword evidence="4" id="KW-1185">Reference proteome</keyword>
<proteinExistence type="predicted"/>
<gene>
    <name evidence="3" type="ORF">PA7_09460</name>
</gene>
<dbReference type="Proteomes" id="UP000321328">
    <property type="component" value="Unassembled WGS sequence"/>
</dbReference>
<feature type="compositionally biased region" description="Pro residues" evidence="1">
    <location>
        <begin position="88"/>
        <end position="98"/>
    </location>
</feature>
<dbReference type="EMBL" id="BJVI01000006">
    <property type="protein sequence ID" value="GEL17109.1"/>
    <property type="molecule type" value="Genomic_DNA"/>
</dbReference>
<organism evidence="3 4">
    <name type="scientific">Pseudonocardia asaccharolytica DSM 44247 = NBRC 16224</name>
    <dbReference type="NCBI Taxonomy" id="1123024"/>
    <lineage>
        <taxon>Bacteria</taxon>
        <taxon>Bacillati</taxon>
        <taxon>Actinomycetota</taxon>
        <taxon>Actinomycetes</taxon>
        <taxon>Pseudonocardiales</taxon>
        <taxon>Pseudonocardiaceae</taxon>
        <taxon>Pseudonocardia</taxon>
    </lineage>
</organism>
<dbReference type="Gene3D" id="3.30.10.20">
    <property type="match status" value="1"/>
</dbReference>
<protein>
    <recommendedName>
        <fullName evidence="2">PASTA domain-containing protein</fullName>
    </recommendedName>
</protein>
<evidence type="ECO:0000313" key="4">
    <source>
        <dbReference type="Proteomes" id="UP000321328"/>
    </source>
</evidence>
<name>A0A511CX18_9PSEU</name>
<feature type="region of interest" description="Disordered" evidence="1">
    <location>
        <begin position="28"/>
        <end position="98"/>
    </location>
</feature>
<dbReference type="InterPro" id="IPR005543">
    <property type="entry name" value="PASTA_dom"/>
</dbReference>
<feature type="domain" description="PASTA" evidence="2">
    <location>
        <begin position="1"/>
        <end position="63"/>
    </location>
</feature>
<dbReference type="CDD" id="cd06577">
    <property type="entry name" value="PASTA_pknB"/>
    <property type="match status" value="1"/>
</dbReference>
<dbReference type="PROSITE" id="PS51178">
    <property type="entry name" value="PASTA"/>
    <property type="match status" value="1"/>
</dbReference>